<dbReference type="Pfam" id="PF01011">
    <property type="entry name" value="PQQ"/>
    <property type="match status" value="1"/>
</dbReference>
<name>A0ABW7H5I2_9BURK</name>
<accession>A0ABW7H5I2</accession>
<feature type="domain" description="Pyrrolo-quinoline quinone repeat" evidence="1">
    <location>
        <begin position="3"/>
        <end position="83"/>
    </location>
</feature>
<dbReference type="InterPro" id="IPR011047">
    <property type="entry name" value="Quinoprotein_ADH-like_sf"/>
</dbReference>
<evidence type="ECO:0000313" key="3">
    <source>
        <dbReference type="Proteomes" id="UP001606303"/>
    </source>
</evidence>
<dbReference type="InterPro" id="IPR002372">
    <property type="entry name" value="PQQ_rpt_dom"/>
</dbReference>
<dbReference type="EMBL" id="JBIGIB010000020">
    <property type="protein sequence ID" value="MFG6469352.1"/>
    <property type="molecule type" value="Genomic_DNA"/>
</dbReference>
<proteinExistence type="predicted"/>
<dbReference type="SUPFAM" id="SSF50998">
    <property type="entry name" value="Quinoprotein alcohol dehydrogenase-like"/>
    <property type="match status" value="1"/>
</dbReference>
<evidence type="ECO:0000259" key="1">
    <source>
        <dbReference type="Pfam" id="PF01011"/>
    </source>
</evidence>
<comment type="caution">
    <text evidence="2">The sequence shown here is derived from an EMBL/GenBank/DDBJ whole genome shotgun (WGS) entry which is preliminary data.</text>
</comment>
<reference evidence="2 3" key="1">
    <citation type="submission" date="2024-08" db="EMBL/GenBank/DDBJ databases">
        <authorList>
            <person name="Lu H."/>
        </authorList>
    </citation>
    <scope>NUCLEOTIDE SEQUENCE [LARGE SCALE GENOMIC DNA]</scope>
    <source>
        <strain evidence="2 3">BYS87W</strain>
    </source>
</reference>
<protein>
    <submittedName>
        <fullName evidence="2">PQQ-dependent dehydrogenase, methanol/ethanol family</fullName>
    </submittedName>
</protein>
<feature type="non-terminal residue" evidence="2">
    <location>
        <position position="88"/>
    </location>
</feature>
<dbReference type="Gene3D" id="2.140.10.10">
    <property type="entry name" value="Quinoprotein alcohol dehydrogenase-like superfamily"/>
    <property type="match status" value="1"/>
</dbReference>
<evidence type="ECO:0000313" key="2">
    <source>
        <dbReference type="EMBL" id="MFG6469352.1"/>
    </source>
</evidence>
<organism evidence="2 3">
    <name type="scientific">Pelomonas baiyunensis</name>
    <dbReference type="NCBI Taxonomy" id="3299026"/>
    <lineage>
        <taxon>Bacteria</taxon>
        <taxon>Pseudomonadati</taxon>
        <taxon>Pseudomonadota</taxon>
        <taxon>Betaproteobacteria</taxon>
        <taxon>Burkholderiales</taxon>
        <taxon>Sphaerotilaceae</taxon>
        <taxon>Roseateles</taxon>
    </lineage>
</organism>
<keyword evidence="3" id="KW-1185">Reference proteome</keyword>
<dbReference type="Proteomes" id="UP001606303">
    <property type="component" value="Unassembled WGS sequence"/>
</dbReference>
<sequence length="88" mass="9866">MFWGDYRGTHYSALKQIDTTNVGRLQARWAAPIPGDSILEATPIVVDGIMYVTGSGNPLTVTALDAKNGRQIWRYTRQQPVKNPYENN</sequence>
<gene>
    <name evidence="2" type="ORF">ACG01O_22255</name>
</gene>